<accession>A0A811L5D1</accession>
<dbReference type="Proteomes" id="UP000614601">
    <property type="component" value="Unassembled WGS sequence"/>
</dbReference>
<name>A0A811L5D1_9BILA</name>
<keyword evidence="1" id="KW-0732">Signal</keyword>
<proteinExistence type="predicted"/>
<organism evidence="2 3">
    <name type="scientific">Bursaphelenchus okinawaensis</name>
    <dbReference type="NCBI Taxonomy" id="465554"/>
    <lineage>
        <taxon>Eukaryota</taxon>
        <taxon>Metazoa</taxon>
        <taxon>Ecdysozoa</taxon>
        <taxon>Nematoda</taxon>
        <taxon>Chromadorea</taxon>
        <taxon>Rhabditida</taxon>
        <taxon>Tylenchina</taxon>
        <taxon>Tylenchomorpha</taxon>
        <taxon>Aphelenchoidea</taxon>
        <taxon>Aphelenchoididae</taxon>
        <taxon>Bursaphelenchus</taxon>
    </lineage>
</organism>
<evidence type="ECO:0000256" key="1">
    <source>
        <dbReference type="SAM" id="SignalP"/>
    </source>
</evidence>
<evidence type="ECO:0000313" key="3">
    <source>
        <dbReference type="Proteomes" id="UP000614601"/>
    </source>
</evidence>
<reference evidence="2" key="1">
    <citation type="submission" date="2020-09" db="EMBL/GenBank/DDBJ databases">
        <authorList>
            <person name="Kikuchi T."/>
        </authorList>
    </citation>
    <scope>NUCLEOTIDE SEQUENCE</scope>
    <source>
        <strain evidence="2">SH1</strain>
    </source>
</reference>
<protein>
    <recommendedName>
        <fullName evidence="4">MAM domain-containing protein</fullName>
    </recommendedName>
</protein>
<dbReference type="Proteomes" id="UP000783686">
    <property type="component" value="Unassembled WGS sequence"/>
</dbReference>
<feature type="chain" id="PRO_5036408426" description="MAM domain-containing protein" evidence="1">
    <location>
        <begin position="18"/>
        <end position="487"/>
    </location>
</feature>
<evidence type="ECO:0000313" key="2">
    <source>
        <dbReference type="EMBL" id="CAD5222743.1"/>
    </source>
</evidence>
<dbReference type="AlphaFoldDB" id="A0A811L5D1"/>
<feature type="signal peptide" evidence="1">
    <location>
        <begin position="1"/>
        <end position="17"/>
    </location>
</feature>
<dbReference type="EMBL" id="CAJFCW020000005">
    <property type="protein sequence ID" value="CAG9116746.1"/>
    <property type="molecule type" value="Genomic_DNA"/>
</dbReference>
<dbReference type="InterPro" id="IPR013320">
    <property type="entry name" value="ConA-like_dom_sf"/>
</dbReference>
<comment type="caution">
    <text evidence="2">The sequence shown here is derived from an EMBL/GenBank/DDBJ whole genome shotgun (WGS) entry which is preliminary data.</text>
</comment>
<gene>
    <name evidence="2" type="ORF">BOKJ2_LOCUS9796</name>
</gene>
<dbReference type="EMBL" id="CAJFDH010000005">
    <property type="protein sequence ID" value="CAD5222743.1"/>
    <property type="molecule type" value="Genomic_DNA"/>
</dbReference>
<keyword evidence="3" id="KW-1185">Reference proteome</keyword>
<evidence type="ECO:0008006" key="4">
    <source>
        <dbReference type="Google" id="ProtNLM"/>
    </source>
</evidence>
<dbReference type="SUPFAM" id="SSF49899">
    <property type="entry name" value="Concanavalin A-like lectins/glucanases"/>
    <property type="match status" value="1"/>
</dbReference>
<dbReference type="OrthoDB" id="5868689at2759"/>
<sequence length="487" mass="55177">MIIRFFVACFVVKLAKSCHGGGQYSTLAARNKALAYAANSFDADFHNAKCASEDFGFYRAKELKRLATEYEFVSIPIPIGSGGTANCGFDSDSEKCAWYNRQVGTQGNGFKRARFESFFDVDKFECTSNRVFAFEEYFLMAGGEDFDHDISAAIETRIPCQFEKALLNYWSNNETPILKICVIPEDSPDPQCEESHMDANPLTFEIPQSLRPFRLRIQVDAIGKDDIVFLDSMRYEGKLCEVSGPIGKNDSEPKIVANAAPIRSFKPAKPITDNEIDDFEEIETTTEMVIKKKLFGSTSIVHSEDKERDLGNQRGKLDVCEALSCDFNHGDSCYYSLSGLGGTAEWRIGEHYFGNPHTGIHKANPIDQRMTGFAFVGLDRNDFTNEVFVMESVRFYTNQPVYLVFDLYQRSIGPQLRVCINSFDNCPYVNPPLNAREFWRHDQRILLDDDAEKIFFIAGKVGRNLYLAIDNIRIQTSDFDDYCSQIL</sequence>